<dbReference type="RefSeq" id="XP_007841577.1">
    <property type="nucleotide sequence ID" value="XM_007843386.1"/>
</dbReference>
<dbReference type="InParanoid" id="W3WJB6"/>
<dbReference type="EMBL" id="KI912121">
    <property type="protein sequence ID" value="ETS73859.1"/>
    <property type="molecule type" value="Genomic_DNA"/>
</dbReference>
<proteinExistence type="predicted"/>
<name>W3WJB6_PESFW</name>
<keyword evidence="4" id="KW-1185">Reference proteome</keyword>
<evidence type="ECO:0000256" key="2">
    <source>
        <dbReference type="SAM" id="SignalP"/>
    </source>
</evidence>
<dbReference type="KEGG" id="pfy:PFICI_14805"/>
<feature type="region of interest" description="Disordered" evidence="1">
    <location>
        <begin position="127"/>
        <end position="162"/>
    </location>
</feature>
<feature type="compositionally biased region" description="Polar residues" evidence="1">
    <location>
        <begin position="278"/>
        <end position="294"/>
    </location>
</feature>
<feature type="chain" id="PRO_5004833802" evidence="2">
    <location>
        <begin position="24"/>
        <end position="403"/>
    </location>
</feature>
<organism evidence="3 4">
    <name type="scientific">Pestalotiopsis fici (strain W106-1 / CGMCC3.15140)</name>
    <dbReference type="NCBI Taxonomy" id="1229662"/>
    <lineage>
        <taxon>Eukaryota</taxon>
        <taxon>Fungi</taxon>
        <taxon>Dikarya</taxon>
        <taxon>Ascomycota</taxon>
        <taxon>Pezizomycotina</taxon>
        <taxon>Sordariomycetes</taxon>
        <taxon>Xylariomycetidae</taxon>
        <taxon>Amphisphaeriales</taxon>
        <taxon>Sporocadaceae</taxon>
        <taxon>Pestalotiopsis</taxon>
    </lineage>
</organism>
<accession>W3WJB6</accession>
<evidence type="ECO:0000313" key="3">
    <source>
        <dbReference type="EMBL" id="ETS73859.1"/>
    </source>
</evidence>
<evidence type="ECO:0000256" key="1">
    <source>
        <dbReference type="SAM" id="MobiDB-lite"/>
    </source>
</evidence>
<sequence>MRFSRLVKSLGAWALLSRGGAIALDFQDETCQNELYLKLAPLATDPWAKQFCSDKYHKTDTSLVTTFITATSVSDAVTTTTSTTSTTTTATTTTTSTSTTTTTSTATSTTVTTTISTFTVTTIITGTSAGVDPDPETTSAAVDPETTSADVEPDPETTSTIVVPDETPSAIVDPLTTDLPRKRYARCHKAKPTSRIKPGGGTSGDKPDPYQPHFKPASDIPFKGDLGIPYSDSQNSGSGAAPHIGPNKPFHDNSPKYQHNKWTPDGNLEGNAAPYSYGTPTQHSPSDPTSNGYSSDPKAELYQSLLYAPAATASKFCSCYQATETSTSTTTSTVATTVITSGTVTDIVTSTISTTSTSVTTTTTTLTVPTTTETTSTTTASTTVTTTISLCAILEAESYKDPS</sequence>
<evidence type="ECO:0000313" key="4">
    <source>
        <dbReference type="Proteomes" id="UP000030651"/>
    </source>
</evidence>
<feature type="compositionally biased region" description="Polar residues" evidence="1">
    <location>
        <begin position="136"/>
        <end position="149"/>
    </location>
</feature>
<reference evidence="4" key="1">
    <citation type="journal article" date="2015" name="BMC Genomics">
        <title>Genomic and transcriptomic analysis of the endophytic fungus Pestalotiopsis fici reveals its lifestyle and high potential for synthesis of natural products.</title>
        <authorList>
            <person name="Wang X."/>
            <person name="Zhang X."/>
            <person name="Liu L."/>
            <person name="Xiang M."/>
            <person name="Wang W."/>
            <person name="Sun X."/>
            <person name="Che Y."/>
            <person name="Guo L."/>
            <person name="Liu G."/>
            <person name="Guo L."/>
            <person name="Wang C."/>
            <person name="Yin W.B."/>
            <person name="Stadler M."/>
            <person name="Zhang X."/>
            <person name="Liu X."/>
        </authorList>
    </citation>
    <scope>NUCLEOTIDE SEQUENCE [LARGE SCALE GENOMIC DNA]</scope>
    <source>
        <strain evidence="4">W106-1 / CGMCC3.15140</strain>
    </source>
</reference>
<dbReference type="HOGENOM" id="CLU_683533_0_0_1"/>
<feature type="compositionally biased region" description="Basic residues" evidence="1">
    <location>
        <begin position="182"/>
        <end position="194"/>
    </location>
</feature>
<protein>
    <submittedName>
        <fullName evidence="3">Uncharacterized protein</fullName>
    </submittedName>
</protein>
<dbReference type="AlphaFoldDB" id="W3WJB6"/>
<keyword evidence="2" id="KW-0732">Signal</keyword>
<dbReference type="Proteomes" id="UP000030651">
    <property type="component" value="Unassembled WGS sequence"/>
</dbReference>
<gene>
    <name evidence="3" type="ORF">PFICI_14805</name>
</gene>
<feature type="signal peptide" evidence="2">
    <location>
        <begin position="1"/>
        <end position="23"/>
    </location>
</feature>
<feature type="region of interest" description="Disordered" evidence="1">
    <location>
        <begin position="80"/>
        <end position="103"/>
    </location>
</feature>
<dbReference type="GeneID" id="19279818"/>
<feature type="region of interest" description="Disordered" evidence="1">
    <location>
        <begin position="179"/>
        <end position="297"/>
    </location>
</feature>